<dbReference type="OrthoDB" id="410307at2759"/>
<proteinExistence type="predicted"/>
<dbReference type="EMBL" id="MCFF01000062">
    <property type="protein sequence ID" value="ORZ01970.1"/>
    <property type="molecule type" value="Genomic_DNA"/>
</dbReference>
<dbReference type="GO" id="GO:0003729">
    <property type="term" value="F:mRNA binding"/>
    <property type="evidence" value="ECO:0007669"/>
    <property type="project" value="InterPro"/>
</dbReference>
<gene>
    <name evidence="8" type="ORF">BCR41DRAFT_401441</name>
</gene>
<keyword evidence="1 5" id="KW-0479">Metal-binding</keyword>
<keyword evidence="2" id="KW-0677">Repeat</keyword>
<accession>A0A1Y2G7V3</accession>
<evidence type="ECO:0000256" key="5">
    <source>
        <dbReference type="PROSITE-ProRule" id="PRU00723"/>
    </source>
</evidence>
<feature type="compositionally biased region" description="Low complexity" evidence="6">
    <location>
        <begin position="318"/>
        <end position="329"/>
    </location>
</feature>
<comment type="caution">
    <text evidence="8">The sequence shown here is derived from an EMBL/GenBank/DDBJ whole genome shotgun (WGS) entry which is preliminary data.</text>
</comment>
<dbReference type="PANTHER" id="PTHR12547:SF18">
    <property type="entry name" value="PROTEIN TIS11"/>
    <property type="match status" value="1"/>
</dbReference>
<evidence type="ECO:0000256" key="4">
    <source>
        <dbReference type="ARBA" id="ARBA00022833"/>
    </source>
</evidence>
<dbReference type="SUPFAM" id="SSF90229">
    <property type="entry name" value="CCCH zinc finger"/>
    <property type="match status" value="1"/>
</dbReference>
<dbReference type="Gene3D" id="4.10.1000.10">
    <property type="entry name" value="Zinc finger, CCCH-type"/>
    <property type="match status" value="1"/>
</dbReference>
<feature type="region of interest" description="Disordered" evidence="6">
    <location>
        <begin position="119"/>
        <end position="144"/>
    </location>
</feature>
<evidence type="ECO:0000256" key="2">
    <source>
        <dbReference type="ARBA" id="ARBA00022737"/>
    </source>
</evidence>
<dbReference type="InterPro" id="IPR045877">
    <property type="entry name" value="ZFP36-like"/>
</dbReference>
<name>A0A1Y2G7V3_9FUNG</name>
<dbReference type="InterPro" id="IPR036855">
    <property type="entry name" value="Znf_CCCH_sf"/>
</dbReference>
<feature type="compositionally biased region" description="Low complexity" evidence="6">
    <location>
        <begin position="378"/>
        <end position="390"/>
    </location>
</feature>
<keyword evidence="3 5" id="KW-0863">Zinc-finger</keyword>
<dbReference type="InterPro" id="IPR000571">
    <property type="entry name" value="Znf_CCCH"/>
</dbReference>
<evidence type="ECO:0000313" key="9">
    <source>
        <dbReference type="Proteomes" id="UP000193648"/>
    </source>
</evidence>
<feature type="domain" description="C3H1-type" evidence="7">
    <location>
        <begin position="217"/>
        <end position="244"/>
    </location>
</feature>
<evidence type="ECO:0000259" key="7">
    <source>
        <dbReference type="PROSITE" id="PS50103"/>
    </source>
</evidence>
<dbReference type="Pfam" id="PF00642">
    <property type="entry name" value="zf-CCCH"/>
    <property type="match status" value="1"/>
</dbReference>
<feature type="region of interest" description="Disordered" evidence="6">
    <location>
        <begin position="307"/>
        <end position="329"/>
    </location>
</feature>
<dbReference type="AlphaFoldDB" id="A0A1Y2G7V3"/>
<dbReference type="SMART" id="SM00356">
    <property type="entry name" value="ZnF_C3H1"/>
    <property type="match status" value="1"/>
</dbReference>
<evidence type="ECO:0000256" key="1">
    <source>
        <dbReference type="ARBA" id="ARBA00022723"/>
    </source>
</evidence>
<evidence type="ECO:0000313" key="8">
    <source>
        <dbReference type="EMBL" id="ORZ01970.1"/>
    </source>
</evidence>
<feature type="region of interest" description="Disordered" evidence="6">
    <location>
        <begin position="363"/>
        <end position="395"/>
    </location>
</feature>
<dbReference type="GO" id="GO:0008270">
    <property type="term" value="F:zinc ion binding"/>
    <property type="evidence" value="ECO:0007669"/>
    <property type="project" value="UniProtKB-KW"/>
</dbReference>
<dbReference type="Proteomes" id="UP000193648">
    <property type="component" value="Unassembled WGS sequence"/>
</dbReference>
<dbReference type="PROSITE" id="PS50103">
    <property type="entry name" value="ZF_C3H1"/>
    <property type="match status" value="1"/>
</dbReference>
<keyword evidence="9" id="KW-1185">Reference proteome</keyword>
<dbReference type="GeneID" id="33571063"/>
<dbReference type="STRING" id="64571.A0A1Y2G7V3"/>
<dbReference type="RefSeq" id="XP_021876223.1">
    <property type="nucleotide sequence ID" value="XM_022029220.1"/>
</dbReference>
<reference evidence="8 9" key="1">
    <citation type="submission" date="2016-07" db="EMBL/GenBank/DDBJ databases">
        <title>Pervasive Adenine N6-methylation of Active Genes in Fungi.</title>
        <authorList>
            <consortium name="DOE Joint Genome Institute"/>
            <person name="Mondo S.J."/>
            <person name="Dannebaum R.O."/>
            <person name="Kuo R.C."/>
            <person name="Labutti K."/>
            <person name="Haridas S."/>
            <person name="Kuo A."/>
            <person name="Salamov A."/>
            <person name="Ahrendt S.R."/>
            <person name="Lipzen A."/>
            <person name="Sullivan W."/>
            <person name="Andreopoulos W.B."/>
            <person name="Clum A."/>
            <person name="Lindquist E."/>
            <person name="Daum C."/>
            <person name="Ramamoorthy G.K."/>
            <person name="Gryganskyi A."/>
            <person name="Culley D."/>
            <person name="Magnuson J.K."/>
            <person name="James T.Y."/>
            <person name="O'Malley M.A."/>
            <person name="Stajich J.E."/>
            <person name="Spatafora J.W."/>
            <person name="Visel A."/>
            <person name="Grigoriev I.V."/>
        </authorList>
    </citation>
    <scope>NUCLEOTIDE SEQUENCE [LARGE SCALE GENOMIC DNA]</scope>
    <source>
        <strain evidence="8 9">NRRL 3116</strain>
    </source>
</reference>
<dbReference type="InParanoid" id="A0A1Y2G7V3"/>
<feature type="zinc finger region" description="C3H1-type" evidence="5">
    <location>
        <begin position="217"/>
        <end position="244"/>
    </location>
</feature>
<protein>
    <recommendedName>
        <fullName evidence="7">C3H1-type domain-containing protein</fullName>
    </recommendedName>
</protein>
<evidence type="ECO:0000256" key="3">
    <source>
        <dbReference type="ARBA" id="ARBA00022771"/>
    </source>
</evidence>
<evidence type="ECO:0000256" key="6">
    <source>
        <dbReference type="SAM" id="MobiDB-lite"/>
    </source>
</evidence>
<organism evidence="8 9">
    <name type="scientific">Lobosporangium transversale</name>
    <dbReference type="NCBI Taxonomy" id="64571"/>
    <lineage>
        <taxon>Eukaryota</taxon>
        <taxon>Fungi</taxon>
        <taxon>Fungi incertae sedis</taxon>
        <taxon>Mucoromycota</taxon>
        <taxon>Mortierellomycotina</taxon>
        <taxon>Mortierellomycetes</taxon>
        <taxon>Mortierellales</taxon>
        <taxon>Mortierellaceae</taxon>
        <taxon>Lobosporangium</taxon>
    </lineage>
</organism>
<keyword evidence="4 5" id="KW-0862">Zinc</keyword>
<dbReference type="PANTHER" id="PTHR12547">
    <property type="entry name" value="CCCH ZINC FINGER/TIS11-RELATED"/>
    <property type="match status" value="1"/>
</dbReference>
<sequence length="638" mass="70836">MSGQKYVFSPTFNLISCPYDIPSPIYSLNSFRPSPANIDKGLEDKAGLDCFDNSLARMSTQQRSRPFSWHESGFNHHSKPQFEFDSSSLPTKTPSKLAWCFDPQYVMGQTPACIGSVPLQPPASLPHGGSSKRRSSYTLPNKNHEHEGSIVNIRRKSSFHRNEAPPISPPNISITTTVTATAPSLTSCNPTKSNCFNSVNISNSNNGNSNSRTMPHFKTEFCVKFRENGYCSFGDRCQFVHYDYELQRRARALTYKTRPCWSGESCPYQQNHARCIYLHGDETAEMFDEQRGISFTKVQKILAMREAKQPSRALQRNGSSGDIKSSSSVSGATCIATGISGNSSNNINGCNSKYSNSLVTAYSSDERPSGQEPIRPYTTGHTPTVTTTSTDEGALESERQNKRYDGYWPAYLPPIGATRPHSDNAQVDIVIDEIHRAEKKSVVASEQQLHQPSLGTPRTSAATITTMCQNDSIPPRLVTRPRTIITRKAQTQVLSNLFSSPDKTRANRPASVSIPDLFSPSGTMPDIDVPFASEGLLDEWEDPCFNDIPQQEADTFLHRSAVSDHDIKVWFLDTENTATNKGLWQREEENNLSNIDCPSPKQTYATIRYRMTGLIAGLVSNIPATSDANQPASYYKLW</sequence>